<dbReference type="Proteomes" id="UP000321577">
    <property type="component" value="Unassembled WGS sequence"/>
</dbReference>
<keyword evidence="3" id="KW-1185">Reference proteome</keyword>
<evidence type="ECO:0000313" key="2">
    <source>
        <dbReference type="EMBL" id="GEP41430.1"/>
    </source>
</evidence>
<feature type="region of interest" description="Disordered" evidence="1">
    <location>
        <begin position="76"/>
        <end position="117"/>
    </location>
</feature>
<organism evidence="2 3">
    <name type="scientific">Brevifollis gellanilyticus</name>
    <dbReference type="NCBI Taxonomy" id="748831"/>
    <lineage>
        <taxon>Bacteria</taxon>
        <taxon>Pseudomonadati</taxon>
        <taxon>Verrucomicrobiota</taxon>
        <taxon>Verrucomicrobiia</taxon>
        <taxon>Verrucomicrobiales</taxon>
        <taxon>Verrucomicrobiaceae</taxon>
    </lineage>
</organism>
<feature type="region of interest" description="Disordered" evidence="1">
    <location>
        <begin position="1"/>
        <end position="21"/>
    </location>
</feature>
<protein>
    <submittedName>
        <fullName evidence="2">Uncharacterized protein</fullName>
    </submittedName>
</protein>
<name>A0A512M3V8_9BACT</name>
<evidence type="ECO:0000256" key="1">
    <source>
        <dbReference type="SAM" id="MobiDB-lite"/>
    </source>
</evidence>
<reference evidence="2 3" key="1">
    <citation type="submission" date="2019-07" db="EMBL/GenBank/DDBJ databases">
        <title>Whole genome shotgun sequence of Brevifollis gellanilyticus NBRC 108608.</title>
        <authorList>
            <person name="Hosoyama A."/>
            <person name="Uohara A."/>
            <person name="Ohji S."/>
            <person name="Ichikawa N."/>
        </authorList>
    </citation>
    <scope>NUCLEOTIDE SEQUENCE [LARGE SCALE GENOMIC DNA]</scope>
    <source>
        <strain evidence="2 3">NBRC 108608</strain>
    </source>
</reference>
<dbReference type="AlphaFoldDB" id="A0A512M3V8"/>
<proteinExistence type="predicted"/>
<accession>A0A512M3V8</accession>
<gene>
    <name evidence="2" type="ORF">BGE01nite_07210</name>
</gene>
<dbReference type="EMBL" id="BKAG01000003">
    <property type="protein sequence ID" value="GEP41430.1"/>
    <property type="molecule type" value="Genomic_DNA"/>
</dbReference>
<comment type="caution">
    <text evidence="2">The sequence shown here is derived from an EMBL/GenBank/DDBJ whole genome shotgun (WGS) entry which is preliminary data.</text>
</comment>
<feature type="compositionally biased region" description="Low complexity" evidence="1">
    <location>
        <begin position="76"/>
        <end position="87"/>
    </location>
</feature>
<sequence length="319" mass="34262">MRVPQENDDAQNGAGKTQVQKKLHLEIDGANKVQKNLHMDQTPASTLSLSRILKAFLLATSLGLLLSQCMSVAPAPAPASETASRSSYSEGGKPASSPTNDVLAKRPGLGTQLGHEIDDRSTNTHFYRKSGSQPDAVATFHYNDQEGAKLMAEMMGKAVKRGGEFVLIPGKLEVSVNSGWGYGSAYEHYHAGGKVFVIGDAGSRYGLDLKNLTDRRLEVVVSIDGLDILDGQPASTRKRGYVVPAKSSVSIRGMKVGGKLRTLEFGTVAKSRAATAFGERGARNVGVIGMACYEEDESARRRDRVAETYLRDDARAFGN</sequence>
<evidence type="ECO:0000313" key="3">
    <source>
        <dbReference type="Proteomes" id="UP000321577"/>
    </source>
</evidence>